<dbReference type="GO" id="GO:0008934">
    <property type="term" value="F:inositol monophosphate 1-phosphatase activity"/>
    <property type="evidence" value="ECO:0007669"/>
    <property type="project" value="TreeGrafter"/>
</dbReference>
<dbReference type="EMBL" id="JMSZ01000007">
    <property type="protein sequence ID" value="KDE41157.1"/>
    <property type="molecule type" value="Genomic_DNA"/>
</dbReference>
<gene>
    <name evidence="3" type="ORF">ADINL_0230</name>
</gene>
<evidence type="ECO:0000256" key="2">
    <source>
        <dbReference type="PIRSR" id="PIRSR600760-2"/>
    </source>
</evidence>
<dbReference type="GO" id="GO:0006020">
    <property type="term" value="P:inositol metabolic process"/>
    <property type="evidence" value="ECO:0007669"/>
    <property type="project" value="TreeGrafter"/>
</dbReference>
<dbReference type="STRING" id="267850.ADINL_0230"/>
<comment type="caution">
    <text evidence="3">The sequence shown here is derived from an EMBL/GenBank/DDBJ whole genome shotgun (WGS) entry which is preliminary data.</text>
</comment>
<reference evidence="3 4" key="1">
    <citation type="journal article" date="2005" name="Int. J. Syst. Evol. Microbiol.">
        <title>Nitrincola lacisaponensis gen. nov., sp. nov., a novel alkaliphilic bacterium isolated from an alkaline, saline lake.</title>
        <authorList>
            <person name="Dimitriu P.A."/>
            <person name="Shukla S.K."/>
            <person name="Conradt J."/>
            <person name="Marquez M.C."/>
            <person name="Ventosa A."/>
            <person name="Maglia A."/>
            <person name="Peyton B.M."/>
            <person name="Pinkart H.C."/>
            <person name="Mormile M.R."/>
        </authorList>
    </citation>
    <scope>NUCLEOTIDE SEQUENCE [LARGE SCALE GENOMIC DNA]</scope>
    <source>
        <strain evidence="3 4">4CA</strain>
    </source>
</reference>
<dbReference type="Proteomes" id="UP000027318">
    <property type="component" value="Unassembled WGS sequence"/>
</dbReference>
<evidence type="ECO:0000313" key="3">
    <source>
        <dbReference type="EMBL" id="KDE41157.1"/>
    </source>
</evidence>
<dbReference type="EC" id="3.1.3.25" evidence="3"/>
<keyword evidence="4" id="KW-1185">Reference proteome</keyword>
<keyword evidence="2" id="KW-0460">Magnesium</keyword>
<dbReference type="Pfam" id="PF00459">
    <property type="entry name" value="Inositol_P"/>
    <property type="match status" value="1"/>
</dbReference>
<sequence>MDFDDISELVNGVKAIGDEINSWRSDAFFLQIREPKAFKTEADLRASALLNELIKRFKKNAVVISEEDAGFSDIRPDSYWLIDPIDGTASWYEGFPGFVTQICYIQKGIPEIGIIYAPALEKLWLGIVGKGAFLNGTRLEKRDGELFDSGFVLVDNFPEPKRISKIIYDNFNVIRYIESGSLGLKSLLVADGTSDLFVKDVVIRDWDVAAASVILNELGCYISDLEGNPINYYGSHEKNKGLLVAANAKLANTIIQFTREFKCV</sequence>
<keyword evidence="2" id="KW-0479">Metal-binding</keyword>
<dbReference type="Gene3D" id="3.40.190.80">
    <property type="match status" value="1"/>
</dbReference>
<evidence type="ECO:0000313" key="4">
    <source>
        <dbReference type="Proteomes" id="UP000027318"/>
    </source>
</evidence>
<comment type="cofactor">
    <cofactor evidence="2">
        <name>Mg(2+)</name>
        <dbReference type="ChEBI" id="CHEBI:18420"/>
    </cofactor>
</comment>
<proteinExistence type="inferred from homology"/>
<accession>A0A063Y9Z5</accession>
<feature type="binding site" evidence="2">
    <location>
        <position position="66"/>
    </location>
    <ligand>
        <name>Mg(2+)</name>
        <dbReference type="ChEBI" id="CHEBI:18420"/>
        <label>1</label>
        <note>catalytic</note>
    </ligand>
</feature>
<comment type="similarity">
    <text evidence="1">Belongs to the inositol monophosphatase superfamily.</text>
</comment>
<name>A0A063Y9Z5_9GAMM</name>
<dbReference type="PANTHER" id="PTHR20854">
    <property type="entry name" value="INOSITOL MONOPHOSPHATASE"/>
    <property type="match status" value="1"/>
</dbReference>
<protein>
    <submittedName>
        <fullName evidence="3">Inositol-1-monophosphatase</fullName>
        <ecNumber evidence="3">3.1.3.25</ecNumber>
    </submittedName>
</protein>
<feature type="binding site" evidence="2">
    <location>
        <position position="85"/>
    </location>
    <ligand>
        <name>Mg(2+)</name>
        <dbReference type="ChEBI" id="CHEBI:18420"/>
        <label>1</label>
        <note>catalytic</note>
    </ligand>
</feature>
<dbReference type="GO" id="GO:0007165">
    <property type="term" value="P:signal transduction"/>
    <property type="evidence" value="ECO:0007669"/>
    <property type="project" value="TreeGrafter"/>
</dbReference>
<dbReference type="InterPro" id="IPR000760">
    <property type="entry name" value="Inositol_monophosphatase-like"/>
</dbReference>
<feature type="binding site" evidence="2">
    <location>
        <position position="86"/>
    </location>
    <ligand>
        <name>Mg(2+)</name>
        <dbReference type="ChEBI" id="CHEBI:18420"/>
        <label>1</label>
        <note>catalytic</note>
    </ligand>
</feature>
<organism evidence="3 4">
    <name type="scientific">Nitrincola lacisaponensis</name>
    <dbReference type="NCBI Taxonomy" id="267850"/>
    <lineage>
        <taxon>Bacteria</taxon>
        <taxon>Pseudomonadati</taxon>
        <taxon>Pseudomonadota</taxon>
        <taxon>Gammaproteobacteria</taxon>
        <taxon>Oceanospirillales</taxon>
        <taxon>Oceanospirillaceae</taxon>
        <taxon>Nitrincola</taxon>
    </lineage>
</organism>
<dbReference type="PANTHER" id="PTHR20854:SF4">
    <property type="entry name" value="INOSITOL-1-MONOPHOSPHATASE-RELATED"/>
    <property type="match status" value="1"/>
</dbReference>
<dbReference type="PRINTS" id="PR00377">
    <property type="entry name" value="IMPHPHTASES"/>
</dbReference>
<dbReference type="GO" id="GO:0046872">
    <property type="term" value="F:metal ion binding"/>
    <property type="evidence" value="ECO:0007669"/>
    <property type="project" value="UniProtKB-KW"/>
</dbReference>
<keyword evidence="3" id="KW-0378">Hydrolase</keyword>
<dbReference type="AlphaFoldDB" id="A0A063Y9Z5"/>
<evidence type="ECO:0000256" key="1">
    <source>
        <dbReference type="ARBA" id="ARBA00009759"/>
    </source>
</evidence>
<feature type="binding site" evidence="2">
    <location>
        <position position="83"/>
    </location>
    <ligand>
        <name>Mg(2+)</name>
        <dbReference type="ChEBI" id="CHEBI:18420"/>
        <label>1</label>
        <note>catalytic</note>
    </ligand>
</feature>
<feature type="binding site" evidence="2">
    <location>
        <position position="207"/>
    </location>
    <ligand>
        <name>Mg(2+)</name>
        <dbReference type="ChEBI" id="CHEBI:18420"/>
        <label>1</label>
        <note>catalytic</note>
    </ligand>
</feature>
<dbReference type="SUPFAM" id="SSF56655">
    <property type="entry name" value="Carbohydrate phosphatase"/>
    <property type="match status" value="1"/>
</dbReference>
<dbReference type="Gene3D" id="3.30.540.10">
    <property type="entry name" value="Fructose-1,6-Bisphosphatase, subunit A, domain 1"/>
    <property type="match status" value="1"/>
</dbReference>